<accession>A0AA38P9A1</accession>
<name>A0AA38P9A1_9AGAR</name>
<comment type="caution">
    <text evidence="2">The sequence shown here is derived from an EMBL/GenBank/DDBJ whole genome shotgun (WGS) entry which is preliminary data.</text>
</comment>
<dbReference type="InterPro" id="IPR032675">
    <property type="entry name" value="LRR_dom_sf"/>
</dbReference>
<feature type="region of interest" description="Disordered" evidence="1">
    <location>
        <begin position="288"/>
        <end position="311"/>
    </location>
</feature>
<reference evidence="2" key="1">
    <citation type="submission" date="2022-08" db="EMBL/GenBank/DDBJ databases">
        <authorList>
            <consortium name="DOE Joint Genome Institute"/>
            <person name="Min B."/>
            <person name="Riley R."/>
            <person name="Sierra-Patev S."/>
            <person name="Naranjo-Ortiz M."/>
            <person name="Looney B."/>
            <person name="Konkel Z."/>
            <person name="Slot J.C."/>
            <person name="Sakamoto Y."/>
            <person name="Steenwyk J.L."/>
            <person name="Rokas A."/>
            <person name="Carro J."/>
            <person name="Camarero S."/>
            <person name="Ferreira P."/>
            <person name="Molpeceres G."/>
            <person name="Ruiz-Duenas F.J."/>
            <person name="Serrano A."/>
            <person name="Henrissat B."/>
            <person name="Drula E."/>
            <person name="Hughes K.W."/>
            <person name="Mata J.L."/>
            <person name="Ishikawa N.K."/>
            <person name="Vargas-Isla R."/>
            <person name="Ushijima S."/>
            <person name="Smith C.A."/>
            <person name="Ahrendt S."/>
            <person name="Andreopoulos W."/>
            <person name="He G."/>
            <person name="Labutti K."/>
            <person name="Lipzen A."/>
            <person name="Ng V."/>
            <person name="Sandor L."/>
            <person name="Barry K."/>
            <person name="Martinez A.T."/>
            <person name="Xiao Y."/>
            <person name="Gibbons J.G."/>
            <person name="Terashima K."/>
            <person name="Hibbett D.S."/>
            <person name="Grigoriev I.V."/>
        </authorList>
    </citation>
    <scope>NUCLEOTIDE SEQUENCE</scope>
    <source>
        <strain evidence="2">TFB9207</strain>
    </source>
</reference>
<gene>
    <name evidence="2" type="ORF">F5878DRAFT_562547</name>
</gene>
<keyword evidence="3" id="KW-1185">Reference proteome</keyword>
<protein>
    <recommendedName>
        <fullName evidence="4">F-box domain-containing protein</fullName>
    </recommendedName>
</protein>
<dbReference type="SUPFAM" id="SSF52047">
    <property type="entry name" value="RNI-like"/>
    <property type="match status" value="1"/>
</dbReference>
<organism evidence="2 3">
    <name type="scientific">Lentinula raphanica</name>
    <dbReference type="NCBI Taxonomy" id="153919"/>
    <lineage>
        <taxon>Eukaryota</taxon>
        <taxon>Fungi</taxon>
        <taxon>Dikarya</taxon>
        <taxon>Basidiomycota</taxon>
        <taxon>Agaricomycotina</taxon>
        <taxon>Agaricomycetes</taxon>
        <taxon>Agaricomycetidae</taxon>
        <taxon>Agaricales</taxon>
        <taxon>Marasmiineae</taxon>
        <taxon>Omphalotaceae</taxon>
        <taxon>Lentinula</taxon>
    </lineage>
</organism>
<evidence type="ECO:0000313" key="3">
    <source>
        <dbReference type="Proteomes" id="UP001163846"/>
    </source>
</evidence>
<dbReference type="Gene3D" id="3.80.10.10">
    <property type="entry name" value="Ribonuclease Inhibitor"/>
    <property type="match status" value="1"/>
</dbReference>
<evidence type="ECO:0000313" key="2">
    <source>
        <dbReference type="EMBL" id="KAJ3838401.1"/>
    </source>
</evidence>
<dbReference type="EMBL" id="MU806185">
    <property type="protein sequence ID" value="KAJ3838401.1"/>
    <property type="molecule type" value="Genomic_DNA"/>
</dbReference>
<sequence length="721" mass="78943">MSIVHDYPLELLSRICAHVYSACLPPVETSLDPLIVTQHGVPVSLPSTLPPSHWPEQDSRQTLASLCLVNRSWYEAAKPWLWRKLEVRLPRSWLSLVDEIAWDLEVETVDQVMEKTVKAATNAALTASPNFVVDKTVEKELHATVIESFALPEEPVPFELLSPFASREPSPRRLRTKSKSPARWELVRSISDAIQTVLDSKSPGIYVPAPRDPRPGRFVQHLDFNHFRTIGMRRSVDDGANSRFVTGDRVEAILKEMPNLTVFGATEYMDGALTLPVLKELLLRGAPTRGRGRPSRGRALVDVTDTEEEDRERRRQCVELEALDFTGCVSAVFVNALAEFVSSHLLPPSGSTSEGGPFMRRFADSPASDQSLCFPGLQRLGLRGVKSVLPHILAPFVLAFPSLTHLDLSGTRATPELLETLGQSSTVRLQSLALSRCVRLTSSSIRSFLIDSPVTAGLTELNLYGDMTFVCPLQEQDLRDILSFAPCFVLGNLVYLDLSSACLTADALNSCQSLHKLRSLGLSHIPDLPLKAVSNFILAKAPHVEVLTLVGTTPELDCGLRPGNTGPVAHRGSVRQSCVALHSQFINPLCTPPFSFSISNPVREEARAPTNLRVIELSQVMLVGLGGGAGSWRIVKSKGGRGWYVDTSSGWVSQPGETPRLARNLDPGHPLRRELQALADANGNVNSGVGWHARKMEVLHGRGMLGREDGLYGAVSFAYQG</sequence>
<evidence type="ECO:0000256" key="1">
    <source>
        <dbReference type="SAM" id="MobiDB-lite"/>
    </source>
</evidence>
<dbReference type="AlphaFoldDB" id="A0AA38P9A1"/>
<dbReference type="Proteomes" id="UP001163846">
    <property type="component" value="Unassembled WGS sequence"/>
</dbReference>
<proteinExistence type="predicted"/>
<evidence type="ECO:0008006" key="4">
    <source>
        <dbReference type="Google" id="ProtNLM"/>
    </source>
</evidence>